<evidence type="ECO:0000256" key="1">
    <source>
        <dbReference type="ARBA" id="ARBA00022729"/>
    </source>
</evidence>
<feature type="chain" id="PRO_5046911479" evidence="2">
    <location>
        <begin position="24"/>
        <end position="341"/>
    </location>
</feature>
<protein>
    <submittedName>
        <fullName evidence="3">TRAP transporter substrate-binding protein</fullName>
    </submittedName>
</protein>
<accession>A0ABW2A2A0</accession>
<evidence type="ECO:0000313" key="3">
    <source>
        <dbReference type="EMBL" id="MFC6671511.1"/>
    </source>
</evidence>
<keyword evidence="4" id="KW-1185">Reference proteome</keyword>
<sequence length="341" mass="37075">MLKLRSVAILLASLLCISNAAQSQTVMHFATWMPPGHPINAVVLPTWTKWIEEATDNRVTVEVEYDLGDPKSMFDLVEDGVADASWGFHGYVPGRFRLTQIVEQPLLGANAEAASVAHWRVHQKYFADTDEFDGLVLTALVTHGPGQIHSKEALSALADLSGKKIRVGGGVQSLIASRVGISSVGAPAPKVYEMLQQGVIDGVFLPLSEQKTLRLNEVAPNLTVLPGGMYLGSFSFFMNPDFLDSLSDEDRAAILSVSGERLSALGGRAQDDFDRAGLELARSSGVNIHEVAAGDPMAAEFRELVKGFDEQWIESVSDYNVEARAALQELRDIAQRYQPQP</sequence>
<dbReference type="PANTHER" id="PTHR33376:SF15">
    <property type="entry name" value="BLL6794 PROTEIN"/>
    <property type="match status" value="1"/>
</dbReference>
<dbReference type="Proteomes" id="UP001596422">
    <property type="component" value="Unassembled WGS sequence"/>
</dbReference>
<dbReference type="EMBL" id="JBHSWE010000001">
    <property type="protein sequence ID" value="MFC6671511.1"/>
    <property type="molecule type" value="Genomic_DNA"/>
</dbReference>
<gene>
    <name evidence="3" type="ORF">ACFQDL_16630</name>
</gene>
<keyword evidence="1 2" id="KW-0732">Signal</keyword>
<dbReference type="PANTHER" id="PTHR33376">
    <property type="match status" value="1"/>
</dbReference>
<dbReference type="Gene3D" id="3.40.190.170">
    <property type="entry name" value="Bacterial extracellular solute-binding protein, family 7"/>
    <property type="match status" value="1"/>
</dbReference>
<dbReference type="Pfam" id="PF03480">
    <property type="entry name" value="DctP"/>
    <property type="match status" value="1"/>
</dbReference>
<dbReference type="NCBIfam" id="NF037995">
    <property type="entry name" value="TRAP_S1"/>
    <property type="match status" value="1"/>
</dbReference>
<dbReference type="CDD" id="cd13665">
    <property type="entry name" value="PBP2_TRAP_Dctp3_4"/>
    <property type="match status" value="1"/>
</dbReference>
<feature type="signal peptide" evidence="2">
    <location>
        <begin position="1"/>
        <end position="23"/>
    </location>
</feature>
<evidence type="ECO:0000256" key="2">
    <source>
        <dbReference type="SAM" id="SignalP"/>
    </source>
</evidence>
<dbReference type="InterPro" id="IPR018389">
    <property type="entry name" value="DctP_fam"/>
</dbReference>
<name>A0ABW2A2A0_9GAMM</name>
<proteinExistence type="predicted"/>
<organism evidence="3 4">
    <name type="scientific">Marinobacterium aestuariivivens</name>
    <dbReference type="NCBI Taxonomy" id="1698799"/>
    <lineage>
        <taxon>Bacteria</taxon>
        <taxon>Pseudomonadati</taxon>
        <taxon>Pseudomonadota</taxon>
        <taxon>Gammaproteobacteria</taxon>
        <taxon>Oceanospirillales</taxon>
        <taxon>Oceanospirillaceae</taxon>
        <taxon>Marinobacterium</taxon>
    </lineage>
</organism>
<reference evidence="4" key="1">
    <citation type="journal article" date="2019" name="Int. J. Syst. Evol. Microbiol.">
        <title>The Global Catalogue of Microorganisms (GCM) 10K type strain sequencing project: providing services to taxonomists for standard genome sequencing and annotation.</title>
        <authorList>
            <consortium name="The Broad Institute Genomics Platform"/>
            <consortium name="The Broad Institute Genome Sequencing Center for Infectious Disease"/>
            <person name="Wu L."/>
            <person name="Ma J."/>
        </authorList>
    </citation>
    <scope>NUCLEOTIDE SEQUENCE [LARGE SCALE GENOMIC DNA]</scope>
    <source>
        <strain evidence="4">NBRC 111756</strain>
    </source>
</reference>
<evidence type="ECO:0000313" key="4">
    <source>
        <dbReference type="Proteomes" id="UP001596422"/>
    </source>
</evidence>
<dbReference type="RefSeq" id="WP_379910015.1">
    <property type="nucleotide sequence ID" value="NZ_JBHSWE010000001.1"/>
</dbReference>
<comment type="caution">
    <text evidence="3">The sequence shown here is derived from an EMBL/GenBank/DDBJ whole genome shotgun (WGS) entry which is preliminary data.</text>
</comment>
<dbReference type="InterPro" id="IPR038404">
    <property type="entry name" value="TRAP_DctP_sf"/>
</dbReference>